<feature type="region of interest" description="Disordered" evidence="1">
    <location>
        <begin position="26"/>
        <end position="46"/>
    </location>
</feature>
<feature type="compositionally biased region" description="Polar residues" evidence="1">
    <location>
        <begin position="26"/>
        <end position="38"/>
    </location>
</feature>
<gene>
    <name evidence="2" type="ORF">GCM10023257_12460</name>
</gene>
<organism evidence="2 3">
    <name type="scientific">Streptomyces hyderabadensis</name>
    <dbReference type="NCBI Taxonomy" id="598549"/>
    <lineage>
        <taxon>Bacteria</taxon>
        <taxon>Bacillati</taxon>
        <taxon>Actinomycetota</taxon>
        <taxon>Actinomycetes</taxon>
        <taxon>Kitasatosporales</taxon>
        <taxon>Streptomycetaceae</taxon>
        <taxon>Streptomyces</taxon>
    </lineage>
</organism>
<name>A0ABP9HS02_9ACTN</name>
<keyword evidence="3" id="KW-1185">Reference proteome</keyword>
<reference evidence="3" key="1">
    <citation type="journal article" date="2019" name="Int. J. Syst. Evol. Microbiol.">
        <title>The Global Catalogue of Microorganisms (GCM) 10K type strain sequencing project: providing services to taxonomists for standard genome sequencing and annotation.</title>
        <authorList>
            <consortium name="The Broad Institute Genomics Platform"/>
            <consortium name="The Broad Institute Genome Sequencing Center for Infectious Disease"/>
            <person name="Wu L."/>
            <person name="Ma J."/>
        </authorList>
    </citation>
    <scope>NUCLEOTIDE SEQUENCE [LARGE SCALE GENOMIC DNA]</scope>
    <source>
        <strain evidence="3">JCM 17657</strain>
    </source>
</reference>
<comment type="caution">
    <text evidence="2">The sequence shown here is derived from an EMBL/GenBank/DDBJ whole genome shotgun (WGS) entry which is preliminary data.</text>
</comment>
<accession>A0ABP9HS02</accession>
<dbReference type="Proteomes" id="UP001500610">
    <property type="component" value="Unassembled WGS sequence"/>
</dbReference>
<protein>
    <submittedName>
        <fullName evidence="2">Uncharacterized protein</fullName>
    </submittedName>
</protein>
<dbReference type="EMBL" id="BAABIV010000003">
    <property type="protein sequence ID" value="GAA4976834.1"/>
    <property type="molecule type" value="Genomic_DNA"/>
</dbReference>
<evidence type="ECO:0000256" key="1">
    <source>
        <dbReference type="SAM" id="MobiDB-lite"/>
    </source>
</evidence>
<evidence type="ECO:0000313" key="3">
    <source>
        <dbReference type="Proteomes" id="UP001500610"/>
    </source>
</evidence>
<sequence length="75" mass="8578">MYDTLRLVGARYDVSWGPHEEAEQMKSQVIARSTTPLSRTWPRSPAGSIRSLAHDDLVAFHERGRQSDREGRILQ</sequence>
<evidence type="ECO:0000313" key="2">
    <source>
        <dbReference type="EMBL" id="GAA4976834.1"/>
    </source>
</evidence>
<proteinExistence type="predicted"/>